<reference evidence="1" key="1">
    <citation type="submission" date="2014-11" db="EMBL/GenBank/DDBJ databases">
        <authorList>
            <person name="Amaro Gonzalez C."/>
        </authorList>
    </citation>
    <scope>NUCLEOTIDE SEQUENCE</scope>
</reference>
<dbReference type="AlphaFoldDB" id="A0A0E9VRZ7"/>
<name>A0A0E9VRZ7_ANGAN</name>
<dbReference type="EMBL" id="GBXM01027693">
    <property type="protein sequence ID" value="JAH80884.1"/>
    <property type="molecule type" value="Transcribed_RNA"/>
</dbReference>
<reference evidence="1" key="2">
    <citation type="journal article" date="2015" name="Fish Shellfish Immunol.">
        <title>Early steps in the European eel (Anguilla anguilla)-Vibrio vulnificus interaction in the gills: Role of the RtxA13 toxin.</title>
        <authorList>
            <person name="Callol A."/>
            <person name="Pajuelo D."/>
            <person name="Ebbesson L."/>
            <person name="Teles M."/>
            <person name="MacKenzie S."/>
            <person name="Amaro C."/>
        </authorList>
    </citation>
    <scope>NUCLEOTIDE SEQUENCE</scope>
</reference>
<organism evidence="1">
    <name type="scientific">Anguilla anguilla</name>
    <name type="common">European freshwater eel</name>
    <name type="synonym">Muraena anguilla</name>
    <dbReference type="NCBI Taxonomy" id="7936"/>
    <lineage>
        <taxon>Eukaryota</taxon>
        <taxon>Metazoa</taxon>
        <taxon>Chordata</taxon>
        <taxon>Craniata</taxon>
        <taxon>Vertebrata</taxon>
        <taxon>Euteleostomi</taxon>
        <taxon>Actinopterygii</taxon>
        <taxon>Neopterygii</taxon>
        <taxon>Teleostei</taxon>
        <taxon>Anguilliformes</taxon>
        <taxon>Anguillidae</taxon>
        <taxon>Anguilla</taxon>
    </lineage>
</organism>
<proteinExistence type="predicted"/>
<evidence type="ECO:0000313" key="1">
    <source>
        <dbReference type="EMBL" id="JAH80884.1"/>
    </source>
</evidence>
<accession>A0A0E9VRZ7</accession>
<sequence>MKGISQFLDVHSIITCLQMNARSELPTVTNRWKRKPCFIGRKRTTDMRHDTRCPRRGRWGTRRR</sequence>
<protein>
    <submittedName>
        <fullName evidence="1">Uncharacterized protein</fullName>
    </submittedName>
</protein>